<feature type="signal peptide" evidence="1">
    <location>
        <begin position="1"/>
        <end position="23"/>
    </location>
</feature>
<dbReference type="Proteomes" id="UP000182178">
    <property type="component" value="Unassembled WGS sequence"/>
</dbReference>
<sequence length="42" mass="4541">MNRRLLFAALAALALAACTTASEGLYWARLATDMAEIVLTTR</sequence>
<organism evidence="2 3">
    <name type="scientific">Chelatococcus sambhunathii</name>
    <dbReference type="NCBI Taxonomy" id="363953"/>
    <lineage>
        <taxon>Bacteria</taxon>
        <taxon>Pseudomonadati</taxon>
        <taxon>Pseudomonadota</taxon>
        <taxon>Alphaproteobacteria</taxon>
        <taxon>Hyphomicrobiales</taxon>
        <taxon>Chelatococcaceae</taxon>
        <taxon>Chelatococcus</taxon>
    </lineage>
</organism>
<evidence type="ECO:0000313" key="2">
    <source>
        <dbReference type="EMBL" id="CUA90987.1"/>
    </source>
</evidence>
<proteinExistence type="predicted"/>
<evidence type="ECO:0008006" key="4">
    <source>
        <dbReference type="Google" id="ProtNLM"/>
    </source>
</evidence>
<evidence type="ECO:0000313" key="3">
    <source>
        <dbReference type="Proteomes" id="UP000182178"/>
    </source>
</evidence>
<accession>A0ABM9U9Q3</accession>
<feature type="chain" id="PRO_5045154803" description="Prokaryotic membrane lipoprotein lipid attachment site" evidence="1">
    <location>
        <begin position="24"/>
        <end position="42"/>
    </location>
</feature>
<dbReference type="EMBL" id="CYHC01000017">
    <property type="protein sequence ID" value="CUA90987.1"/>
    <property type="molecule type" value="Genomic_DNA"/>
</dbReference>
<keyword evidence="1" id="KW-0732">Signal</keyword>
<name>A0ABM9U9Q3_9HYPH</name>
<evidence type="ECO:0000256" key="1">
    <source>
        <dbReference type="SAM" id="SignalP"/>
    </source>
</evidence>
<dbReference type="RefSeq" id="WP_280949172.1">
    <property type="nucleotide sequence ID" value="NZ_CYHC01000017.1"/>
</dbReference>
<comment type="caution">
    <text evidence="2">The sequence shown here is derived from an EMBL/GenBank/DDBJ whole genome shotgun (WGS) entry which is preliminary data.</text>
</comment>
<gene>
    <name evidence="2" type="ORF">Ga0061061_11734</name>
</gene>
<protein>
    <recommendedName>
        <fullName evidence="4">Prokaryotic membrane lipoprotein lipid attachment site</fullName>
    </recommendedName>
</protein>
<dbReference type="PROSITE" id="PS51257">
    <property type="entry name" value="PROKAR_LIPOPROTEIN"/>
    <property type="match status" value="1"/>
</dbReference>
<keyword evidence="3" id="KW-1185">Reference proteome</keyword>
<reference evidence="2 3" key="1">
    <citation type="submission" date="2015-08" db="EMBL/GenBank/DDBJ databases">
        <authorList>
            <person name="Varghese N."/>
        </authorList>
    </citation>
    <scope>NUCLEOTIDE SEQUENCE [LARGE SCALE GENOMIC DNA]</scope>
    <source>
        <strain evidence="2 3">DSM 18167</strain>
    </source>
</reference>